<reference evidence="1 2" key="1">
    <citation type="submission" date="2023-07" db="EMBL/GenBank/DDBJ databases">
        <title>Genomic Encyclopedia of Type Strains, Phase IV (KMG-IV): sequencing the most valuable type-strain genomes for metagenomic binning, comparative biology and taxonomic classification.</title>
        <authorList>
            <person name="Goeker M."/>
        </authorList>
    </citation>
    <scope>NUCLEOTIDE SEQUENCE [LARGE SCALE GENOMIC DNA]</scope>
    <source>
        <strain evidence="1 2">DSM 25963</strain>
    </source>
</reference>
<dbReference type="Proteomes" id="UP001223886">
    <property type="component" value="Unassembled WGS sequence"/>
</dbReference>
<protein>
    <submittedName>
        <fullName evidence="1">Uncharacterized protein</fullName>
    </submittedName>
</protein>
<sequence>MAGARNVFAIKRKTEKEKLIKDLKEITEKLGHIPSIPEMERIAKHTNYSSPSVYKKVFGTWNNALIEAGFEPRPVQKAPTEEEIFKTAEKILQANGDLTYKILEKYGIKKWVLLKYGGIGKIREHFGLPSRQSKYTKKDCINAVLTIYERLGKMPSKSEYFFYRKTYYSFLPSYKTILSRFDGKWSKAVKEAEEYLKND</sequence>
<evidence type="ECO:0000313" key="2">
    <source>
        <dbReference type="Proteomes" id="UP001223886"/>
    </source>
</evidence>
<dbReference type="InterPro" id="IPR041025">
    <property type="entry name" value="HNH_repeat"/>
</dbReference>
<comment type="caution">
    <text evidence="1">The sequence shown here is derived from an EMBL/GenBank/DDBJ whole genome shotgun (WGS) entry which is preliminary data.</text>
</comment>
<accession>A0ABT9M2D8</accession>
<dbReference type="Pfam" id="PF18780">
    <property type="entry name" value="HNH_repeat"/>
    <property type="match status" value="1"/>
</dbReference>
<proteinExistence type="predicted"/>
<evidence type="ECO:0000313" key="1">
    <source>
        <dbReference type="EMBL" id="MDP9750294.1"/>
    </source>
</evidence>
<keyword evidence="2" id="KW-1185">Reference proteome</keyword>
<dbReference type="EMBL" id="JAURUP010000006">
    <property type="protein sequence ID" value="MDP9750294.1"/>
    <property type="molecule type" value="Genomic_DNA"/>
</dbReference>
<organism evidence="1 2">
    <name type="scientific">Thermoanaerobacter pentosaceus</name>
    <dbReference type="NCBI Taxonomy" id="694059"/>
    <lineage>
        <taxon>Bacteria</taxon>
        <taxon>Bacillati</taxon>
        <taxon>Bacillota</taxon>
        <taxon>Clostridia</taxon>
        <taxon>Thermoanaerobacterales</taxon>
        <taxon>Thermoanaerobacteraceae</taxon>
        <taxon>Thermoanaerobacter</taxon>
    </lineage>
</organism>
<dbReference type="RefSeq" id="WP_307680910.1">
    <property type="nucleotide sequence ID" value="NZ_JAURUP010000006.1"/>
</dbReference>
<gene>
    <name evidence="1" type="ORF">J2S24_000762</name>
</gene>
<name>A0ABT9M2D8_9THEO</name>